<proteinExistence type="predicted"/>
<sequence length="158" mass="16656">MELKDLDRLVEKYARQGYQQIRVKAGDLEIAVTKPSVTAPVNAAASTNTVTNPSADDQAAAITNESAITESTTTEAAIGATDTANVTIPSPMVGVVHLAPDLQVGQSVTAGQELGQIESMKLFNPLVSPADGTLTAVLIADNATVEYEQPLFTMRKDR</sequence>
<dbReference type="Pfam" id="PF00364">
    <property type="entry name" value="Biotin_lipoyl"/>
    <property type="match status" value="1"/>
</dbReference>
<dbReference type="PANTHER" id="PTHR45266:SF3">
    <property type="entry name" value="OXALOACETATE DECARBOXYLASE ALPHA CHAIN"/>
    <property type="match status" value="1"/>
</dbReference>
<dbReference type="EMBL" id="RDCJ01000108">
    <property type="protein sequence ID" value="RMW44512.1"/>
    <property type="molecule type" value="Genomic_DNA"/>
</dbReference>
<dbReference type="EMBL" id="RDCL01000015">
    <property type="protein sequence ID" value="RMW57201.1"/>
    <property type="molecule type" value="Genomic_DNA"/>
</dbReference>
<dbReference type="EMBL" id="JAVLAO010000001">
    <property type="protein sequence ID" value="MDT7040001.1"/>
    <property type="molecule type" value="Genomic_DNA"/>
</dbReference>
<keyword evidence="8" id="KW-1185">Reference proteome</keyword>
<comment type="caution">
    <text evidence="3">The sequence shown here is derived from an EMBL/GenBank/DDBJ whole genome shotgun (WGS) entry which is preliminary data.</text>
</comment>
<evidence type="ECO:0000259" key="2">
    <source>
        <dbReference type="PROSITE" id="PS50968"/>
    </source>
</evidence>
<dbReference type="RefSeq" id="WP_101874022.1">
    <property type="nucleotide sequence ID" value="NZ_BOUG01000001.1"/>
</dbReference>
<dbReference type="SUPFAM" id="SSF51230">
    <property type="entry name" value="Single hybrid motif"/>
    <property type="match status" value="1"/>
</dbReference>
<evidence type="ECO:0000313" key="11">
    <source>
        <dbReference type="Proteomes" id="UP001267003"/>
    </source>
</evidence>
<dbReference type="KEGG" id="lpg:BB562_13795"/>
<dbReference type="PROSITE" id="PS50968">
    <property type="entry name" value="BIOTINYL_LIPOYL"/>
    <property type="match status" value="1"/>
</dbReference>
<feature type="domain" description="Lipoyl-binding" evidence="2">
    <location>
        <begin position="75"/>
        <end position="155"/>
    </location>
</feature>
<evidence type="ECO:0000313" key="9">
    <source>
        <dbReference type="Proteomes" id="UP000276249"/>
    </source>
</evidence>
<dbReference type="PANTHER" id="PTHR45266">
    <property type="entry name" value="OXALOACETATE DECARBOXYLASE ALPHA CHAIN"/>
    <property type="match status" value="1"/>
</dbReference>
<evidence type="ECO:0000313" key="7">
    <source>
        <dbReference type="EMBL" id="RMW57201.1"/>
    </source>
</evidence>
<evidence type="ECO:0000313" key="8">
    <source>
        <dbReference type="Proteomes" id="UP000238378"/>
    </source>
</evidence>
<dbReference type="EMBL" id="JAVLAQ010000001">
    <property type="protein sequence ID" value="MDT6990493.1"/>
    <property type="molecule type" value="Genomic_DNA"/>
</dbReference>
<dbReference type="Proteomes" id="UP000238378">
    <property type="component" value="Unassembled WGS sequence"/>
</dbReference>
<evidence type="ECO:0000313" key="5">
    <source>
        <dbReference type="EMBL" id="PRO94567.1"/>
    </source>
</evidence>
<organism evidence="3 11">
    <name type="scientific">Lactiplantibacillus pentosus</name>
    <name type="common">Lactobacillus pentosus</name>
    <dbReference type="NCBI Taxonomy" id="1589"/>
    <lineage>
        <taxon>Bacteria</taxon>
        <taxon>Bacillati</taxon>
        <taxon>Bacillota</taxon>
        <taxon>Bacilli</taxon>
        <taxon>Lactobacillales</taxon>
        <taxon>Lactobacillaceae</taxon>
        <taxon>Lactiplantibacillus</taxon>
    </lineage>
</organism>
<evidence type="ECO:0000313" key="10">
    <source>
        <dbReference type="Proteomes" id="UP000281061"/>
    </source>
</evidence>
<dbReference type="EMBL" id="PVOB01000159">
    <property type="protein sequence ID" value="PRO94567.1"/>
    <property type="molecule type" value="Genomic_DNA"/>
</dbReference>
<keyword evidence="1" id="KW-0092">Biotin</keyword>
<evidence type="ECO:0000313" key="6">
    <source>
        <dbReference type="EMBL" id="RMW44512.1"/>
    </source>
</evidence>
<dbReference type="Gene3D" id="2.40.50.100">
    <property type="match status" value="1"/>
</dbReference>
<dbReference type="AlphaFoldDB" id="A0A2K9I4V9"/>
<protein>
    <submittedName>
        <fullName evidence="5">Acetyl-CoA carboxylase biotin carboxyl carrier protein subunit</fullName>
    </submittedName>
    <submittedName>
        <fullName evidence="3">Biotin/lipoyl-containing protein</fullName>
    </submittedName>
</protein>
<dbReference type="InterPro" id="IPR011053">
    <property type="entry name" value="Single_hybrid_motif"/>
</dbReference>
<gene>
    <name evidence="5" type="ORF">C6Y08_09195</name>
    <name evidence="7" type="ORF">D6U17_01205</name>
    <name evidence="6" type="ORF">D6U18_14350</name>
    <name evidence="3" type="ORF">RI536_10370</name>
    <name evidence="4" type="ORF">RI555_13640</name>
</gene>
<reference evidence="5 8" key="1">
    <citation type="submission" date="2018-03" db="EMBL/GenBank/DDBJ databases">
        <title>Draft Genome Sequences of six Lactobacillus pentosus Strains Isolated from Brines of Traditionally Fermented Spanish-Style Green Table Olives.</title>
        <authorList>
            <person name="Calero-Delgado B."/>
            <person name="Martin-Platero A.M."/>
            <person name="Perez-Pulido A.J."/>
            <person name="Benitez-Cabello A."/>
            <person name="Casimiro-Soriguer C.S."/>
            <person name="Martinez-Bueno M."/>
            <person name="Arroyo-Lopez F.N."/>
            <person name="Rodriguez-Gomez F."/>
            <person name="Bautista-Gallego J."/>
            <person name="Garrido-Fernandez A."/>
            <person name="Jimenez-Diaz R."/>
        </authorList>
    </citation>
    <scope>NUCLEOTIDE SEQUENCE [LARGE SCALE GENOMIC DNA]</scope>
    <source>
        <strain evidence="5 8">IG2</strain>
    </source>
</reference>
<accession>A0A2K9I4V9</accession>
<dbReference type="Proteomes" id="UP001267003">
    <property type="component" value="Unassembled WGS sequence"/>
</dbReference>
<reference evidence="3" key="3">
    <citation type="submission" date="2023-08" db="EMBL/GenBank/DDBJ databases">
        <authorList>
            <person name="Page C.A."/>
            <person name="Perez-Diaz I.M."/>
        </authorList>
    </citation>
    <scope>NUCLEOTIDE SEQUENCE</scope>
    <source>
        <strain evidence="4">1.8.9</strain>
        <strain evidence="3">7.8.46</strain>
    </source>
</reference>
<dbReference type="InterPro" id="IPR050709">
    <property type="entry name" value="Biotin_Carboxyl_Carrier/Decarb"/>
</dbReference>
<evidence type="ECO:0000313" key="3">
    <source>
        <dbReference type="EMBL" id="MDT6990493.1"/>
    </source>
</evidence>
<dbReference type="CDD" id="cd06850">
    <property type="entry name" value="biotinyl_domain"/>
    <property type="match status" value="1"/>
</dbReference>
<evidence type="ECO:0000256" key="1">
    <source>
        <dbReference type="ARBA" id="ARBA00023267"/>
    </source>
</evidence>
<dbReference type="Proteomes" id="UP000276249">
    <property type="component" value="Unassembled WGS sequence"/>
</dbReference>
<name>A0A2K9I4V9_LACPE</name>
<dbReference type="Proteomes" id="UP001263852">
    <property type="component" value="Unassembled WGS sequence"/>
</dbReference>
<dbReference type="InterPro" id="IPR000089">
    <property type="entry name" value="Biotin_lipoyl"/>
</dbReference>
<reference evidence="9 10" key="2">
    <citation type="submission" date="2018-10" db="EMBL/GenBank/DDBJ databases">
        <title>Genome sequences of five Lactobacillus pentosus strains isolated from brines of traditionally fermented spanish-style green table olives and differences between them.</title>
        <authorList>
            <person name="Jimenez Diaz R."/>
        </authorList>
    </citation>
    <scope>NUCLEOTIDE SEQUENCE [LARGE SCALE GENOMIC DNA]</scope>
    <source>
        <strain evidence="6 9">IG10</strain>
        <strain evidence="7 10">IG8</strain>
    </source>
</reference>
<dbReference type="Proteomes" id="UP000281061">
    <property type="component" value="Unassembled WGS sequence"/>
</dbReference>
<evidence type="ECO:0000313" key="4">
    <source>
        <dbReference type="EMBL" id="MDT7040001.1"/>
    </source>
</evidence>